<feature type="domain" description="VTT" evidence="12">
    <location>
        <begin position="165"/>
        <end position="279"/>
    </location>
</feature>
<name>A0A9P5Q8T4_9AGAR</name>
<protein>
    <recommendedName>
        <fullName evidence="4">Golgi apparatus membrane protein TVP38</fullName>
    </recommendedName>
    <alternativeName>
        <fullName evidence="5">Golgi apparatus membrane protein tvp38</fullName>
    </alternativeName>
</protein>
<dbReference type="EMBL" id="JADNRY010000006">
    <property type="protein sequence ID" value="KAF9076362.1"/>
    <property type="molecule type" value="Genomic_DNA"/>
</dbReference>
<evidence type="ECO:0000256" key="1">
    <source>
        <dbReference type="ARBA" id="ARBA00002978"/>
    </source>
</evidence>
<feature type="transmembrane region" description="Helical" evidence="11">
    <location>
        <begin position="310"/>
        <end position="330"/>
    </location>
</feature>
<evidence type="ECO:0000256" key="7">
    <source>
        <dbReference type="ARBA" id="ARBA00022989"/>
    </source>
</evidence>
<evidence type="ECO:0000256" key="10">
    <source>
        <dbReference type="SAM" id="MobiDB-lite"/>
    </source>
</evidence>
<dbReference type="Pfam" id="PF09335">
    <property type="entry name" value="VTT_dom"/>
    <property type="match status" value="1"/>
</dbReference>
<keyword evidence="7 11" id="KW-1133">Transmembrane helix</keyword>
<feature type="region of interest" description="Disordered" evidence="10">
    <location>
        <begin position="372"/>
        <end position="399"/>
    </location>
</feature>
<evidence type="ECO:0000259" key="12">
    <source>
        <dbReference type="Pfam" id="PF09335"/>
    </source>
</evidence>
<feature type="compositionally biased region" description="Basic and acidic residues" evidence="10">
    <location>
        <begin position="390"/>
        <end position="399"/>
    </location>
</feature>
<evidence type="ECO:0000256" key="9">
    <source>
        <dbReference type="ARBA" id="ARBA00023136"/>
    </source>
</evidence>
<dbReference type="InterPro" id="IPR051076">
    <property type="entry name" value="Golgi_membrane_TVP38/TMEM64"/>
</dbReference>
<dbReference type="GO" id="GO:0016192">
    <property type="term" value="P:vesicle-mediated transport"/>
    <property type="evidence" value="ECO:0007669"/>
    <property type="project" value="TreeGrafter"/>
</dbReference>
<keyword evidence="8" id="KW-0333">Golgi apparatus</keyword>
<evidence type="ECO:0000256" key="2">
    <source>
        <dbReference type="ARBA" id="ARBA00004653"/>
    </source>
</evidence>
<evidence type="ECO:0000313" key="13">
    <source>
        <dbReference type="EMBL" id="KAF9076362.1"/>
    </source>
</evidence>
<keyword evidence="6 11" id="KW-0812">Transmembrane</keyword>
<feature type="region of interest" description="Disordered" evidence="10">
    <location>
        <begin position="1"/>
        <end position="25"/>
    </location>
</feature>
<feature type="transmembrane region" description="Helical" evidence="11">
    <location>
        <begin position="183"/>
        <end position="204"/>
    </location>
</feature>
<evidence type="ECO:0000256" key="6">
    <source>
        <dbReference type="ARBA" id="ARBA00022692"/>
    </source>
</evidence>
<dbReference type="GO" id="GO:0000022">
    <property type="term" value="P:mitotic spindle elongation"/>
    <property type="evidence" value="ECO:0007669"/>
    <property type="project" value="TreeGrafter"/>
</dbReference>
<proteinExistence type="inferred from homology"/>
<dbReference type="PANTHER" id="PTHR47549">
    <property type="entry name" value="GOLGI APPARATUS MEMBRANE PROTEIN TVP38-RELATED"/>
    <property type="match status" value="1"/>
</dbReference>
<evidence type="ECO:0000256" key="3">
    <source>
        <dbReference type="ARBA" id="ARBA00008640"/>
    </source>
</evidence>
<dbReference type="Proteomes" id="UP000772434">
    <property type="component" value="Unassembled WGS sequence"/>
</dbReference>
<comment type="caution">
    <text evidence="13">The sequence shown here is derived from an EMBL/GenBank/DDBJ whole genome shotgun (WGS) entry which is preliminary data.</text>
</comment>
<keyword evidence="9 11" id="KW-0472">Membrane</keyword>
<dbReference type="GO" id="GO:0000139">
    <property type="term" value="C:Golgi membrane"/>
    <property type="evidence" value="ECO:0007669"/>
    <property type="project" value="UniProtKB-SubCell"/>
</dbReference>
<feature type="region of interest" description="Disordered" evidence="10">
    <location>
        <begin position="64"/>
        <end position="90"/>
    </location>
</feature>
<dbReference type="OrthoDB" id="166803at2759"/>
<evidence type="ECO:0000256" key="11">
    <source>
        <dbReference type="SAM" id="Phobius"/>
    </source>
</evidence>
<feature type="transmembrane region" description="Helical" evidence="11">
    <location>
        <begin position="104"/>
        <end position="124"/>
    </location>
</feature>
<feature type="compositionally biased region" description="Low complexity" evidence="10">
    <location>
        <begin position="11"/>
        <end position="25"/>
    </location>
</feature>
<dbReference type="InterPro" id="IPR032816">
    <property type="entry name" value="VTT_dom"/>
</dbReference>
<comment type="similarity">
    <text evidence="3">Belongs to the TVP38/TMEM64 family.</text>
</comment>
<evidence type="ECO:0000256" key="5">
    <source>
        <dbReference type="ARBA" id="ARBA00020673"/>
    </source>
</evidence>
<comment type="function">
    <text evidence="1">Golgi membrane protein involved in vesicular trafficking and spindle migration.</text>
</comment>
<sequence>MANHLGGLVISTSPTRPLSPSSRSQSPFRYVHFSEEINEKAIPSNDLSDKSLIAGSVARLQQPVSPFPRGSSQILSQPAPLRSPSQSQPYSRSRGLRIAILRPWLPIILYALTSLGFLVAIAFYKAELFAALDELSRWLQADPTYGQAILFFLIFLTTFPPVPLYSTLIILSGYTFGPWTGAVISYFAALSGALVVFLLSRTLLREHISRWLESTRTLKRVVRAIEKRPKLLFLIRLAPYPYNVMNCLLAASPSLTLRTYTVCTALSLFKVIIHSSLGASIHSFRDYHVVSEGSNSSQSEENSADTVARMWTIFGIVLCVGIFIYLSYVARKAVNEELEGDCVLREDGDEHETEAFLSPRGTGDLERCDQDQQLMMESHLHQPISPRPSISRDGDSRGR</sequence>
<dbReference type="PANTHER" id="PTHR47549:SF3">
    <property type="entry name" value="GOLGI APPARATUS MEMBRANE PROTEIN TVP38"/>
    <property type="match status" value="1"/>
</dbReference>
<accession>A0A9P5Q8T4</accession>
<keyword evidence="14" id="KW-1185">Reference proteome</keyword>
<reference evidence="13" key="1">
    <citation type="submission" date="2020-11" db="EMBL/GenBank/DDBJ databases">
        <authorList>
            <consortium name="DOE Joint Genome Institute"/>
            <person name="Ahrendt S."/>
            <person name="Riley R."/>
            <person name="Andreopoulos W."/>
            <person name="Labutti K."/>
            <person name="Pangilinan J."/>
            <person name="Ruiz-Duenas F.J."/>
            <person name="Barrasa J.M."/>
            <person name="Sanchez-Garcia M."/>
            <person name="Camarero S."/>
            <person name="Miyauchi S."/>
            <person name="Serrano A."/>
            <person name="Linde D."/>
            <person name="Babiker R."/>
            <person name="Drula E."/>
            <person name="Ayuso-Fernandez I."/>
            <person name="Pacheco R."/>
            <person name="Padilla G."/>
            <person name="Ferreira P."/>
            <person name="Barriuso J."/>
            <person name="Kellner H."/>
            <person name="Castanera R."/>
            <person name="Alfaro M."/>
            <person name="Ramirez L."/>
            <person name="Pisabarro A.G."/>
            <person name="Kuo A."/>
            <person name="Tritt A."/>
            <person name="Lipzen A."/>
            <person name="He G."/>
            <person name="Yan M."/>
            <person name="Ng V."/>
            <person name="Cullen D."/>
            <person name="Martin F."/>
            <person name="Rosso M.-N."/>
            <person name="Henrissat B."/>
            <person name="Hibbett D."/>
            <person name="Martinez A.T."/>
            <person name="Grigoriev I.V."/>
        </authorList>
    </citation>
    <scope>NUCLEOTIDE SEQUENCE</scope>
    <source>
        <strain evidence="13">AH 40177</strain>
    </source>
</reference>
<evidence type="ECO:0000256" key="8">
    <source>
        <dbReference type="ARBA" id="ARBA00023034"/>
    </source>
</evidence>
<dbReference type="AlphaFoldDB" id="A0A9P5Q8T4"/>
<organism evidence="13 14">
    <name type="scientific">Rhodocollybia butyracea</name>
    <dbReference type="NCBI Taxonomy" id="206335"/>
    <lineage>
        <taxon>Eukaryota</taxon>
        <taxon>Fungi</taxon>
        <taxon>Dikarya</taxon>
        <taxon>Basidiomycota</taxon>
        <taxon>Agaricomycotina</taxon>
        <taxon>Agaricomycetes</taxon>
        <taxon>Agaricomycetidae</taxon>
        <taxon>Agaricales</taxon>
        <taxon>Marasmiineae</taxon>
        <taxon>Omphalotaceae</taxon>
        <taxon>Rhodocollybia</taxon>
    </lineage>
</organism>
<evidence type="ECO:0000256" key="4">
    <source>
        <dbReference type="ARBA" id="ARBA00013533"/>
    </source>
</evidence>
<gene>
    <name evidence="13" type="ORF">BDP27DRAFT_1284063</name>
</gene>
<evidence type="ECO:0000313" key="14">
    <source>
        <dbReference type="Proteomes" id="UP000772434"/>
    </source>
</evidence>
<comment type="subcellular location">
    <subcellularLocation>
        <location evidence="2">Golgi apparatus membrane</location>
        <topology evidence="2">Multi-pass membrane protein</topology>
    </subcellularLocation>
</comment>
<feature type="transmembrane region" description="Helical" evidence="11">
    <location>
        <begin position="144"/>
        <end position="171"/>
    </location>
</feature>